<keyword evidence="3" id="KW-0539">Nucleus</keyword>
<dbReference type="CDD" id="cd12148">
    <property type="entry name" value="fungal_TF_MHR"/>
    <property type="match status" value="1"/>
</dbReference>
<keyword evidence="1" id="KW-0805">Transcription regulation</keyword>
<dbReference type="OrthoDB" id="103819at2759"/>
<dbReference type="EMBL" id="KZ825941">
    <property type="protein sequence ID" value="PYH91574.1"/>
    <property type="molecule type" value="Genomic_DNA"/>
</dbReference>
<dbReference type="VEuPathDB" id="FungiDB:BO71DRAFT_459616"/>
<evidence type="ECO:0000256" key="1">
    <source>
        <dbReference type="ARBA" id="ARBA00023015"/>
    </source>
</evidence>
<dbReference type="GO" id="GO:0003700">
    <property type="term" value="F:DNA-binding transcription factor activity"/>
    <property type="evidence" value="ECO:0007669"/>
    <property type="project" value="InterPro"/>
</dbReference>
<feature type="chain" id="PRO_5016340734" description="Xylanolytic transcriptional activator regulatory domain-containing protein" evidence="5">
    <location>
        <begin position="23"/>
        <end position="328"/>
    </location>
</feature>
<evidence type="ECO:0000256" key="2">
    <source>
        <dbReference type="ARBA" id="ARBA00023163"/>
    </source>
</evidence>
<dbReference type="STRING" id="1448320.A0A319D2V2"/>
<keyword evidence="8" id="KW-1185">Reference proteome</keyword>
<dbReference type="GO" id="GO:0003677">
    <property type="term" value="F:DNA binding"/>
    <property type="evidence" value="ECO:0007669"/>
    <property type="project" value="InterPro"/>
</dbReference>
<dbReference type="SMART" id="SM00906">
    <property type="entry name" value="Fungal_trans"/>
    <property type="match status" value="1"/>
</dbReference>
<feature type="signal peptide" evidence="5">
    <location>
        <begin position="1"/>
        <end position="22"/>
    </location>
</feature>
<reference evidence="7 8" key="1">
    <citation type="submission" date="2018-02" db="EMBL/GenBank/DDBJ databases">
        <title>The genomes of Aspergillus section Nigri reveals drivers in fungal speciation.</title>
        <authorList>
            <consortium name="DOE Joint Genome Institute"/>
            <person name="Vesth T.C."/>
            <person name="Nybo J."/>
            <person name="Theobald S."/>
            <person name="Brandl J."/>
            <person name="Frisvad J.C."/>
            <person name="Nielsen K.F."/>
            <person name="Lyhne E.K."/>
            <person name="Kogle M.E."/>
            <person name="Kuo A."/>
            <person name="Riley R."/>
            <person name="Clum A."/>
            <person name="Nolan M."/>
            <person name="Lipzen A."/>
            <person name="Salamov A."/>
            <person name="Henrissat B."/>
            <person name="Wiebenga A."/>
            <person name="De vries R.P."/>
            <person name="Grigoriev I.V."/>
            <person name="Mortensen U.H."/>
            <person name="Andersen M.R."/>
            <person name="Baker S.E."/>
        </authorList>
    </citation>
    <scope>NUCLEOTIDE SEQUENCE [LARGE SCALE GENOMIC DNA]</scope>
    <source>
        <strain evidence="7 8">CBS 707.79</strain>
    </source>
</reference>
<protein>
    <recommendedName>
        <fullName evidence="6">Xylanolytic transcriptional activator regulatory domain-containing protein</fullName>
    </recommendedName>
</protein>
<keyword evidence="2" id="KW-0804">Transcription</keyword>
<dbReference type="PANTHER" id="PTHR46910">
    <property type="entry name" value="TRANSCRIPTION FACTOR PDR1"/>
    <property type="match status" value="1"/>
</dbReference>
<dbReference type="InterPro" id="IPR007219">
    <property type="entry name" value="XnlR_reg_dom"/>
</dbReference>
<dbReference type="InterPro" id="IPR050987">
    <property type="entry name" value="AtrR-like"/>
</dbReference>
<evidence type="ECO:0000313" key="8">
    <source>
        <dbReference type="Proteomes" id="UP000247810"/>
    </source>
</evidence>
<sequence length="328" mass="36992">MQYLGNMSQSWLLVSAATRVLVCLNYHTILDGKSLCQPNEDIRACIYWCYYLDKLLSLLLARPASLPRLKSQPASSVQCDISNPSTVMMHVLLLVAEVQELSLDIYLHEAATDEFTAIVYRDLDDKMQSLRGSIDQAILTSPAALHTSWIDFDYGYFAIQTHISQHRLRKLGSMHYHEQCLSSARKALTMLQYLQSTVSKEPSSPEPFPSFLVWTILLFPLSPYFVLFYNVVSTSNVRDFILMKDVTAGLSRFTAANPCIDKLHHFLESLLNLCSPLVEPALSDRMSTLPQTGGVAENSGRDDIVLWTDDLMWELFTSQPSLDRLGLA</sequence>
<name>A0A319D2V2_9EURO</name>
<evidence type="ECO:0000259" key="6">
    <source>
        <dbReference type="SMART" id="SM00906"/>
    </source>
</evidence>
<proteinExistence type="predicted"/>
<feature type="domain" description="Xylanolytic transcriptional activator regulatory" evidence="6">
    <location>
        <begin position="10"/>
        <end position="84"/>
    </location>
</feature>
<keyword evidence="4" id="KW-1133">Transmembrane helix</keyword>
<dbReference type="Proteomes" id="UP000247810">
    <property type="component" value="Unassembled WGS sequence"/>
</dbReference>
<keyword evidence="4" id="KW-0472">Membrane</keyword>
<evidence type="ECO:0000256" key="4">
    <source>
        <dbReference type="SAM" id="Phobius"/>
    </source>
</evidence>
<evidence type="ECO:0000313" key="7">
    <source>
        <dbReference type="EMBL" id="PYH91574.1"/>
    </source>
</evidence>
<evidence type="ECO:0000256" key="3">
    <source>
        <dbReference type="ARBA" id="ARBA00023242"/>
    </source>
</evidence>
<keyword evidence="5" id="KW-0732">Signal</keyword>
<accession>A0A319D2V2</accession>
<organism evidence="7 8">
    <name type="scientific">Aspergillus ellipticus CBS 707.79</name>
    <dbReference type="NCBI Taxonomy" id="1448320"/>
    <lineage>
        <taxon>Eukaryota</taxon>
        <taxon>Fungi</taxon>
        <taxon>Dikarya</taxon>
        <taxon>Ascomycota</taxon>
        <taxon>Pezizomycotina</taxon>
        <taxon>Eurotiomycetes</taxon>
        <taxon>Eurotiomycetidae</taxon>
        <taxon>Eurotiales</taxon>
        <taxon>Aspergillaceae</taxon>
        <taxon>Aspergillus</taxon>
        <taxon>Aspergillus subgen. Circumdati</taxon>
    </lineage>
</organism>
<dbReference type="GO" id="GO:0008270">
    <property type="term" value="F:zinc ion binding"/>
    <property type="evidence" value="ECO:0007669"/>
    <property type="project" value="InterPro"/>
</dbReference>
<dbReference type="AlphaFoldDB" id="A0A319D2V2"/>
<feature type="transmembrane region" description="Helical" evidence="4">
    <location>
        <begin position="211"/>
        <end position="232"/>
    </location>
</feature>
<dbReference type="PANTHER" id="PTHR46910:SF1">
    <property type="entry name" value="MISCELLANEOUS ZN(II)2CYS6 TRANSCRIPTION FACTOR (EUROFUNG)-RELATED"/>
    <property type="match status" value="1"/>
</dbReference>
<dbReference type="GO" id="GO:0006351">
    <property type="term" value="P:DNA-templated transcription"/>
    <property type="evidence" value="ECO:0007669"/>
    <property type="project" value="InterPro"/>
</dbReference>
<gene>
    <name evidence="7" type="ORF">BO71DRAFT_459616</name>
</gene>
<evidence type="ECO:0000256" key="5">
    <source>
        <dbReference type="SAM" id="SignalP"/>
    </source>
</evidence>
<keyword evidence="4" id="KW-0812">Transmembrane</keyword>